<dbReference type="EMBL" id="MU853229">
    <property type="protein sequence ID" value="KAK4123261.1"/>
    <property type="molecule type" value="Genomic_DNA"/>
</dbReference>
<name>A0AAN6Z2V7_9PEZI</name>
<evidence type="ECO:0000313" key="7">
    <source>
        <dbReference type="Proteomes" id="UP001302602"/>
    </source>
</evidence>
<dbReference type="InterPro" id="IPR002293">
    <property type="entry name" value="AA/rel_permease1"/>
</dbReference>
<proteinExistence type="predicted"/>
<keyword evidence="4 5" id="KW-0472">Membrane</keyword>
<evidence type="ECO:0000256" key="5">
    <source>
        <dbReference type="SAM" id="Phobius"/>
    </source>
</evidence>
<dbReference type="GO" id="GO:0016020">
    <property type="term" value="C:membrane"/>
    <property type="evidence" value="ECO:0007669"/>
    <property type="project" value="UniProtKB-SubCell"/>
</dbReference>
<evidence type="ECO:0000256" key="3">
    <source>
        <dbReference type="ARBA" id="ARBA00022989"/>
    </source>
</evidence>
<feature type="transmembrane region" description="Helical" evidence="5">
    <location>
        <begin position="176"/>
        <end position="199"/>
    </location>
</feature>
<keyword evidence="3 5" id="KW-1133">Transmembrane helix</keyword>
<dbReference type="PANTHER" id="PTHR11785:SF382">
    <property type="entry name" value="LOW-AFFINITY METHIONINE PERMEASE"/>
    <property type="match status" value="1"/>
</dbReference>
<dbReference type="GeneID" id="87832398"/>
<feature type="transmembrane region" description="Helical" evidence="5">
    <location>
        <begin position="31"/>
        <end position="52"/>
    </location>
</feature>
<dbReference type="Gene3D" id="1.20.1740.10">
    <property type="entry name" value="Amino acid/polyamine transporter I"/>
    <property type="match status" value="1"/>
</dbReference>
<organism evidence="6 7">
    <name type="scientific">Parathielavia appendiculata</name>
    <dbReference type="NCBI Taxonomy" id="2587402"/>
    <lineage>
        <taxon>Eukaryota</taxon>
        <taxon>Fungi</taxon>
        <taxon>Dikarya</taxon>
        <taxon>Ascomycota</taxon>
        <taxon>Pezizomycotina</taxon>
        <taxon>Sordariomycetes</taxon>
        <taxon>Sordariomycetidae</taxon>
        <taxon>Sordariales</taxon>
        <taxon>Chaetomiaceae</taxon>
        <taxon>Parathielavia</taxon>
    </lineage>
</organism>
<keyword evidence="7" id="KW-1185">Reference proteome</keyword>
<feature type="transmembrane region" description="Helical" evidence="5">
    <location>
        <begin position="362"/>
        <end position="381"/>
    </location>
</feature>
<accession>A0AAN6Z2V7</accession>
<evidence type="ECO:0000313" key="6">
    <source>
        <dbReference type="EMBL" id="KAK4123261.1"/>
    </source>
</evidence>
<feature type="transmembrane region" description="Helical" evidence="5">
    <location>
        <begin position="64"/>
        <end position="84"/>
    </location>
</feature>
<dbReference type="RefSeq" id="XP_062647032.1">
    <property type="nucleotide sequence ID" value="XM_062795630.1"/>
</dbReference>
<evidence type="ECO:0000256" key="2">
    <source>
        <dbReference type="ARBA" id="ARBA00022692"/>
    </source>
</evidence>
<dbReference type="PANTHER" id="PTHR11785">
    <property type="entry name" value="AMINO ACID TRANSPORTER"/>
    <property type="match status" value="1"/>
</dbReference>
<dbReference type="AlphaFoldDB" id="A0AAN6Z2V7"/>
<comment type="subcellular location">
    <subcellularLocation>
        <location evidence="1">Membrane</location>
        <topology evidence="1">Multi-pass membrane protein</topology>
    </subcellularLocation>
</comment>
<dbReference type="GO" id="GO:0015179">
    <property type="term" value="F:L-amino acid transmembrane transporter activity"/>
    <property type="evidence" value="ECO:0007669"/>
    <property type="project" value="TreeGrafter"/>
</dbReference>
<comment type="caution">
    <text evidence="6">The sequence shown here is derived from an EMBL/GenBank/DDBJ whole genome shotgun (WGS) entry which is preliminary data.</text>
</comment>
<reference evidence="6" key="1">
    <citation type="journal article" date="2023" name="Mol. Phylogenet. Evol.">
        <title>Genome-scale phylogeny and comparative genomics of the fungal order Sordariales.</title>
        <authorList>
            <person name="Hensen N."/>
            <person name="Bonometti L."/>
            <person name="Westerberg I."/>
            <person name="Brannstrom I.O."/>
            <person name="Guillou S."/>
            <person name="Cros-Aarteil S."/>
            <person name="Calhoun S."/>
            <person name="Haridas S."/>
            <person name="Kuo A."/>
            <person name="Mondo S."/>
            <person name="Pangilinan J."/>
            <person name="Riley R."/>
            <person name="LaButti K."/>
            <person name="Andreopoulos B."/>
            <person name="Lipzen A."/>
            <person name="Chen C."/>
            <person name="Yan M."/>
            <person name="Daum C."/>
            <person name="Ng V."/>
            <person name="Clum A."/>
            <person name="Steindorff A."/>
            <person name="Ohm R.A."/>
            <person name="Martin F."/>
            <person name="Silar P."/>
            <person name="Natvig D.O."/>
            <person name="Lalanne C."/>
            <person name="Gautier V."/>
            <person name="Ament-Velasquez S.L."/>
            <person name="Kruys A."/>
            <person name="Hutchinson M.I."/>
            <person name="Powell A.J."/>
            <person name="Barry K."/>
            <person name="Miller A.N."/>
            <person name="Grigoriev I.V."/>
            <person name="Debuchy R."/>
            <person name="Gladieux P."/>
            <person name="Hiltunen Thoren M."/>
            <person name="Johannesson H."/>
        </authorList>
    </citation>
    <scope>NUCLEOTIDE SEQUENCE</scope>
    <source>
        <strain evidence="6">CBS 731.68</strain>
    </source>
</reference>
<keyword evidence="2 5" id="KW-0812">Transmembrane</keyword>
<sequence length="445" mass="49763">MALLCHVQEERKSILRSIPTSKSLSHAHPQAVQFALFAISTGNSISFSSYLLRAATLNAQDGSWLNRGISIAAVTVVCLIHSFAPRWGIWLSNGFGAFKLVLLSLVVCTGFAALAGRTAAPRPDNFSKFPGARLVENRRRLFGRGRGRLLACSAPGAVILRRVLTEVRNAPKTLRRAALIADSAVTVLYVLASVSYFAAMSKEEIANSRVVVAAQFFRNVWGESVFMTRVVPFFISLSAPGNVFAQSFAMPRVKQELAKESVLPWARFWASNWPFNAPSGAIFLHWISTCALILGSHTTDVYSSSLPGWFTSTLRPSERWAEQRTTFRNSPLLTIFWIVSLLFVQAPPFIKNDFFEHVPFYVVPTLGTSLLVIGTAYWLVWAKVLPALGYQIQHEIVQIPDGTERVKYKRVKPKKRRRQGQWTRQRKLSVWFTGQSDHRAPLNDP</sequence>
<gene>
    <name evidence="6" type="ORF">N657DRAFT_672263</name>
</gene>
<reference evidence="6" key="2">
    <citation type="submission" date="2023-05" db="EMBL/GenBank/DDBJ databases">
        <authorList>
            <consortium name="Lawrence Berkeley National Laboratory"/>
            <person name="Steindorff A."/>
            <person name="Hensen N."/>
            <person name="Bonometti L."/>
            <person name="Westerberg I."/>
            <person name="Brannstrom I.O."/>
            <person name="Guillou S."/>
            <person name="Cros-Aarteil S."/>
            <person name="Calhoun S."/>
            <person name="Haridas S."/>
            <person name="Kuo A."/>
            <person name="Mondo S."/>
            <person name="Pangilinan J."/>
            <person name="Riley R."/>
            <person name="Labutti K."/>
            <person name="Andreopoulos B."/>
            <person name="Lipzen A."/>
            <person name="Chen C."/>
            <person name="Yanf M."/>
            <person name="Daum C."/>
            <person name="Ng V."/>
            <person name="Clum A."/>
            <person name="Ohm R."/>
            <person name="Martin F."/>
            <person name="Silar P."/>
            <person name="Natvig D."/>
            <person name="Lalanne C."/>
            <person name="Gautier V."/>
            <person name="Ament-Velasquez S.L."/>
            <person name="Kruys A."/>
            <person name="Hutchinson M.I."/>
            <person name="Powell A.J."/>
            <person name="Barry K."/>
            <person name="Miller A.N."/>
            <person name="Grigoriev I.V."/>
            <person name="Debuchy R."/>
            <person name="Gladieux P."/>
            <person name="Thoren M.H."/>
            <person name="Johannesson H."/>
        </authorList>
    </citation>
    <scope>NUCLEOTIDE SEQUENCE</scope>
    <source>
        <strain evidence="6">CBS 731.68</strain>
    </source>
</reference>
<feature type="transmembrane region" description="Helical" evidence="5">
    <location>
        <begin position="96"/>
        <end position="115"/>
    </location>
</feature>
<evidence type="ECO:0000256" key="4">
    <source>
        <dbReference type="ARBA" id="ARBA00023136"/>
    </source>
</evidence>
<dbReference type="Pfam" id="PF13520">
    <property type="entry name" value="AA_permease_2"/>
    <property type="match status" value="1"/>
</dbReference>
<dbReference type="InterPro" id="IPR050598">
    <property type="entry name" value="AminoAcid_Transporter"/>
</dbReference>
<feature type="transmembrane region" description="Helical" evidence="5">
    <location>
        <begin position="332"/>
        <end position="350"/>
    </location>
</feature>
<protein>
    <submittedName>
        <fullName evidence="6">Uncharacterized protein</fullName>
    </submittedName>
</protein>
<evidence type="ECO:0000256" key="1">
    <source>
        <dbReference type="ARBA" id="ARBA00004141"/>
    </source>
</evidence>
<dbReference type="Proteomes" id="UP001302602">
    <property type="component" value="Unassembled WGS sequence"/>
</dbReference>